<dbReference type="Proteomes" id="UP001460270">
    <property type="component" value="Unassembled WGS sequence"/>
</dbReference>
<dbReference type="InterPro" id="IPR000219">
    <property type="entry name" value="DH_dom"/>
</dbReference>
<name>A0AAW0P3P0_9GOBI</name>
<dbReference type="Pfam" id="PF00621">
    <property type="entry name" value="RhoGEF"/>
    <property type="match status" value="1"/>
</dbReference>
<dbReference type="PANTHER" id="PTHR45845">
    <property type="entry name" value="RHO GUANINE NUCLEOTIDE EXCHANGE FACTOR-RELATED"/>
    <property type="match status" value="1"/>
</dbReference>
<organism evidence="2 3">
    <name type="scientific">Mugilogobius chulae</name>
    <name type="common">yellowstripe goby</name>
    <dbReference type="NCBI Taxonomy" id="88201"/>
    <lineage>
        <taxon>Eukaryota</taxon>
        <taxon>Metazoa</taxon>
        <taxon>Chordata</taxon>
        <taxon>Craniata</taxon>
        <taxon>Vertebrata</taxon>
        <taxon>Euteleostomi</taxon>
        <taxon>Actinopterygii</taxon>
        <taxon>Neopterygii</taxon>
        <taxon>Teleostei</taxon>
        <taxon>Neoteleostei</taxon>
        <taxon>Acanthomorphata</taxon>
        <taxon>Gobiaria</taxon>
        <taxon>Gobiiformes</taxon>
        <taxon>Gobioidei</taxon>
        <taxon>Gobiidae</taxon>
        <taxon>Gobionellinae</taxon>
        <taxon>Mugilogobius</taxon>
    </lineage>
</organism>
<dbReference type="Gene3D" id="1.20.900.10">
    <property type="entry name" value="Dbl homology (DH) domain"/>
    <property type="match status" value="1"/>
</dbReference>
<evidence type="ECO:0000313" key="3">
    <source>
        <dbReference type="Proteomes" id="UP001460270"/>
    </source>
</evidence>
<dbReference type="InterPro" id="IPR035899">
    <property type="entry name" value="DBL_dom_sf"/>
</dbReference>
<dbReference type="AlphaFoldDB" id="A0AAW0P3P0"/>
<sequence length="105" mass="12500">MERPDVPQDLRGKRSVVFGNLEKLLDFHSQFFLKELEACWKHPLRVPHCFLRHQEQFSLYALYSKNKPKSDALLAHHGNSFFRRKQVELVIRWTCRLTCSSPFRG</sequence>
<dbReference type="InterPro" id="IPR052231">
    <property type="entry name" value="Rho_GEF_signaling-related"/>
</dbReference>
<protein>
    <recommendedName>
        <fullName evidence="1">DH domain-containing protein</fullName>
    </recommendedName>
</protein>
<dbReference type="PANTHER" id="PTHR45845:SF3">
    <property type="entry name" value="PURATROPHIN-1-LIKE, ISOFORM A"/>
    <property type="match status" value="1"/>
</dbReference>
<dbReference type="GO" id="GO:0005085">
    <property type="term" value="F:guanyl-nucleotide exchange factor activity"/>
    <property type="evidence" value="ECO:0007669"/>
    <property type="project" value="InterPro"/>
</dbReference>
<feature type="domain" description="DH" evidence="1">
    <location>
        <begin position="1"/>
        <end position="74"/>
    </location>
</feature>
<accession>A0AAW0P3P0</accession>
<comment type="caution">
    <text evidence="2">The sequence shown here is derived from an EMBL/GenBank/DDBJ whole genome shotgun (WGS) entry which is preliminary data.</text>
</comment>
<dbReference type="PROSITE" id="PS50010">
    <property type="entry name" value="DH_2"/>
    <property type="match status" value="1"/>
</dbReference>
<proteinExistence type="predicted"/>
<keyword evidence="3" id="KW-1185">Reference proteome</keyword>
<reference evidence="3" key="1">
    <citation type="submission" date="2024-04" db="EMBL/GenBank/DDBJ databases">
        <title>Salinicola lusitanus LLJ914,a marine bacterium isolated from the Okinawa Trough.</title>
        <authorList>
            <person name="Li J."/>
        </authorList>
    </citation>
    <scope>NUCLEOTIDE SEQUENCE [LARGE SCALE GENOMIC DNA]</scope>
</reference>
<evidence type="ECO:0000259" key="1">
    <source>
        <dbReference type="PROSITE" id="PS50010"/>
    </source>
</evidence>
<dbReference type="SUPFAM" id="SSF48065">
    <property type="entry name" value="DBL homology domain (DH-domain)"/>
    <property type="match status" value="1"/>
</dbReference>
<dbReference type="EMBL" id="JBBPFD010000009">
    <property type="protein sequence ID" value="KAK7912374.1"/>
    <property type="molecule type" value="Genomic_DNA"/>
</dbReference>
<evidence type="ECO:0000313" key="2">
    <source>
        <dbReference type="EMBL" id="KAK7912374.1"/>
    </source>
</evidence>
<gene>
    <name evidence="2" type="ORF">WMY93_012585</name>
</gene>